<dbReference type="OrthoDB" id="28940at10239"/>
<keyword evidence="1" id="KW-0812">Transmembrane</keyword>
<keyword evidence="1" id="KW-1133">Transmembrane helix</keyword>
<feature type="transmembrane region" description="Helical" evidence="1">
    <location>
        <begin position="118"/>
        <end position="135"/>
    </location>
</feature>
<feature type="transmembrane region" description="Helical" evidence="1">
    <location>
        <begin position="12"/>
        <end position="31"/>
    </location>
</feature>
<dbReference type="EMBL" id="EU770222">
    <property type="protein sequence ID" value="ACF05135.1"/>
    <property type="molecule type" value="Genomic_DNA"/>
</dbReference>
<protein>
    <submittedName>
        <fullName evidence="2">Uncharacterized protein</fullName>
    </submittedName>
</protein>
<name>B3VM65_9CAUD</name>
<evidence type="ECO:0000256" key="1">
    <source>
        <dbReference type="SAM" id="Phobius"/>
    </source>
</evidence>
<feature type="transmembrane region" description="Helical" evidence="1">
    <location>
        <begin position="51"/>
        <end position="72"/>
    </location>
</feature>
<dbReference type="Proteomes" id="UP000000621">
    <property type="component" value="Segment"/>
</dbReference>
<sequence length="159" mass="18102">MTWRMVSKRSIRNIQFGLLVVSTIWGLDYLLPPNEDGKVLNFIEKHAFLPLPAWGGIMVFAGVLGIVCEFFLARSEKKYWRLWVGSWFAHVLFASIYFMLAYGSFISAPLATEGWAGFRTPVAWAFIALLHTAYARRLDKPVDVSNVEFPPKADDVQRS</sequence>
<proteinExistence type="predicted"/>
<dbReference type="KEGG" id="vg:6450088"/>
<keyword evidence="3" id="KW-1185">Reference proteome</keyword>
<feature type="transmembrane region" description="Helical" evidence="1">
    <location>
        <begin position="84"/>
        <end position="106"/>
    </location>
</feature>
<keyword evidence="1" id="KW-0472">Membrane</keyword>
<evidence type="ECO:0000313" key="3">
    <source>
        <dbReference type="Proteomes" id="UP000000621"/>
    </source>
</evidence>
<reference evidence="2 3" key="1">
    <citation type="submission" date="2008-05" db="EMBL/GenBank/DDBJ databases">
        <authorList>
            <person name="Weber R.J."/>
            <person name="Jacobs-Sera D."/>
            <person name="Houtz J."/>
            <person name="Hendrix R.W."/>
            <person name="Hatfull G.H."/>
        </authorList>
    </citation>
    <scope>NUCLEOTIDE SEQUENCE [LARGE SCALE GENOMIC DNA]</scope>
</reference>
<evidence type="ECO:0000313" key="2">
    <source>
        <dbReference type="EMBL" id="ACF05135.1"/>
    </source>
</evidence>
<gene>
    <name evidence="2" type="ORF">PREDATOR_38</name>
</gene>
<accession>B3VM65</accession>
<dbReference type="RefSeq" id="YP_002003396.1">
    <property type="nucleotide sequence ID" value="NC_011039.1"/>
</dbReference>
<organism evidence="2 3">
    <name type="scientific">Mycobacterium phage Predator</name>
    <dbReference type="NCBI Taxonomy" id="543153"/>
    <lineage>
        <taxon>Viruses</taxon>
        <taxon>Duplodnaviria</taxon>
        <taxon>Heunggongvirae</taxon>
        <taxon>Uroviricota</taxon>
        <taxon>Caudoviricetes</taxon>
        <taxon>Predatorvirus</taxon>
        <taxon>Predatorvirus predator</taxon>
    </lineage>
</organism>